<sequence>GLDDFNLLLLGSGVEAQELPVADVTPAEAQRLLAELKLKSPTMTTYAPRRVAEVLLMEVLTMGESVTREEMTRRLQRYEKLAVLTPEGFMSWALTGEVAEWVGKVEVVGGLGKAQGYTVGYLYGRDGGAGWRQAEWTEGWAERMGALAEAGSR</sequence>
<dbReference type="EMBL" id="JAPNKA010000002">
    <property type="protein sequence ID" value="MCY1083810.1"/>
    <property type="molecule type" value="Genomic_DNA"/>
</dbReference>
<name>A0ABT4AQ32_9BACT</name>
<accession>A0ABT4AQ32</accession>
<reference evidence="1 2" key="1">
    <citation type="submission" date="2022-11" db="EMBL/GenBank/DDBJ databases">
        <title>Minimal conservation of predation-associated metabolite biosynthetic gene clusters underscores biosynthetic potential of Myxococcota including descriptions for ten novel species: Archangium lansinium sp. nov., Myxococcus landrumus sp. nov., Nannocystis bai.</title>
        <authorList>
            <person name="Ahearne A."/>
            <person name="Stevens C."/>
            <person name="Phillips K."/>
        </authorList>
    </citation>
    <scope>NUCLEOTIDE SEQUENCE [LARGE SCALE GENOMIC DNA]</scope>
    <source>
        <strain evidence="1 2">MIWBW</strain>
    </source>
</reference>
<comment type="caution">
    <text evidence="1">The sequence shown here is derived from an EMBL/GenBank/DDBJ whole genome shotgun (WGS) entry which is preliminary data.</text>
</comment>
<organism evidence="1 2">
    <name type="scientific">Archangium lansingense</name>
    <dbReference type="NCBI Taxonomy" id="2995310"/>
    <lineage>
        <taxon>Bacteria</taxon>
        <taxon>Pseudomonadati</taxon>
        <taxon>Myxococcota</taxon>
        <taxon>Myxococcia</taxon>
        <taxon>Myxococcales</taxon>
        <taxon>Cystobacterineae</taxon>
        <taxon>Archangiaceae</taxon>
        <taxon>Archangium</taxon>
    </lineage>
</organism>
<evidence type="ECO:0000313" key="1">
    <source>
        <dbReference type="EMBL" id="MCY1083810.1"/>
    </source>
</evidence>
<dbReference type="Proteomes" id="UP001207654">
    <property type="component" value="Unassembled WGS sequence"/>
</dbReference>
<keyword evidence="2" id="KW-1185">Reference proteome</keyword>
<protein>
    <submittedName>
        <fullName evidence="1">Uncharacterized protein</fullName>
    </submittedName>
</protein>
<gene>
    <name evidence="1" type="ORF">OV287_56155</name>
</gene>
<evidence type="ECO:0000313" key="2">
    <source>
        <dbReference type="Proteomes" id="UP001207654"/>
    </source>
</evidence>
<feature type="non-terminal residue" evidence="1">
    <location>
        <position position="1"/>
    </location>
</feature>
<proteinExistence type="predicted"/>